<gene>
    <name evidence="1" type="ORF">F5148DRAFT_611589</name>
</gene>
<comment type="caution">
    <text evidence="1">The sequence shown here is derived from an EMBL/GenBank/DDBJ whole genome shotgun (WGS) entry which is preliminary data.</text>
</comment>
<reference evidence="1" key="1">
    <citation type="submission" date="2021-03" db="EMBL/GenBank/DDBJ databases">
        <title>Evolutionary priming and transition to the ectomycorrhizal habit in an iconic lineage of mushroom-forming fungi: is preadaptation a requirement?</title>
        <authorList>
            <consortium name="DOE Joint Genome Institute"/>
            <person name="Looney B.P."/>
            <person name="Miyauchi S."/>
            <person name="Morin E."/>
            <person name="Drula E."/>
            <person name="Courty P.E."/>
            <person name="Chicoki N."/>
            <person name="Fauchery L."/>
            <person name="Kohler A."/>
            <person name="Kuo A."/>
            <person name="LaButti K."/>
            <person name="Pangilinan J."/>
            <person name="Lipzen A."/>
            <person name="Riley R."/>
            <person name="Andreopoulos W."/>
            <person name="He G."/>
            <person name="Johnson J."/>
            <person name="Barry K.W."/>
            <person name="Grigoriev I.V."/>
            <person name="Nagy L."/>
            <person name="Hibbett D."/>
            <person name="Henrissat B."/>
            <person name="Matheny P.B."/>
            <person name="Labbe J."/>
            <person name="Martin A.F."/>
        </authorList>
    </citation>
    <scope>NUCLEOTIDE SEQUENCE</scope>
    <source>
        <strain evidence="1">BPL698</strain>
    </source>
</reference>
<evidence type="ECO:0000313" key="2">
    <source>
        <dbReference type="Proteomes" id="UP001207468"/>
    </source>
</evidence>
<evidence type="ECO:0000313" key="1">
    <source>
        <dbReference type="EMBL" id="KAI9450078.1"/>
    </source>
</evidence>
<organism evidence="1 2">
    <name type="scientific">Russula earlei</name>
    <dbReference type="NCBI Taxonomy" id="71964"/>
    <lineage>
        <taxon>Eukaryota</taxon>
        <taxon>Fungi</taxon>
        <taxon>Dikarya</taxon>
        <taxon>Basidiomycota</taxon>
        <taxon>Agaricomycotina</taxon>
        <taxon>Agaricomycetes</taxon>
        <taxon>Russulales</taxon>
        <taxon>Russulaceae</taxon>
        <taxon>Russula</taxon>
    </lineage>
</organism>
<protein>
    <submittedName>
        <fullName evidence="1">Uncharacterized protein</fullName>
    </submittedName>
</protein>
<name>A0ACC0TVQ6_9AGAM</name>
<sequence>MPEVIVVNDDTGAIEERRESRPPSRSHSRSQSRSHSRTPSPAETKVTSLESDSTRTRSTSPTHPSSSPLPLPHDATYLSPTDSYPSRGRPPPGTPQRSWSFSNDGHSPGEARRGRSVTRNSSFSDRERSSSRTSLGCGTGSPLGSVSPTASGARAVGNGIYSVYAQGCNGIRLRNDSAESMGSRERGRTDRRPGVSETSISPPRKASSCTDRSLDAAISDVSPTSSPAPSTNTPISPPLLSFASPGPSSSTIPALHPDSPPCLITSKPRVSIPIRDISSPTTEGDKHHCFVSGTNPPSVLRHVSLPVPAPPTSAPASVLAQKPQSPTRAPSARDSLTPPGSPTEPGSLVGRAADIVSTARGLLGVLWSGSSSSPGVP</sequence>
<accession>A0ACC0TVQ6</accession>
<dbReference type="Proteomes" id="UP001207468">
    <property type="component" value="Unassembled WGS sequence"/>
</dbReference>
<dbReference type="EMBL" id="JAGFNK010000454">
    <property type="protein sequence ID" value="KAI9450078.1"/>
    <property type="molecule type" value="Genomic_DNA"/>
</dbReference>
<keyword evidence="2" id="KW-1185">Reference proteome</keyword>
<proteinExistence type="predicted"/>